<feature type="compositionally biased region" description="Low complexity" evidence="1">
    <location>
        <begin position="1"/>
        <end position="20"/>
    </location>
</feature>
<feature type="compositionally biased region" description="Acidic residues" evidence="1">
    <location>
        <begin position="212"/>
        <end position="221"/>
    </location>
</feature>
<evidence type="ECO:0000256" key="1">
    <source>
        <dbReference type="SAM" id="MobiDB-lite"/>
    </source>
</evidence>
<evidence type="ECO:0000313" key="2">
    <source>
        <dbReference type="EMBL" id="KAJ3576421.1"/>
    </source>
</evidence>
<sequence length="221" mass="23601">MSSSDQISLSSQPSAPSMSAVTEKVSHALPIDPQPLAYANSSSSLSPSPSPPQSTQPYDTTLETPSRSKDPASSRVRFTASEDVSHPSPDYTQTPTQSFNTRSSSSLSASLSPPPSTQPFTQLDQPSGPATPSPVTPPARALQERAIQTEAPKNKRRRSTGDFVFTSTVGNWSEVRVKLNFCRHGSNPGNAVRSKRRKLTDGKSETTVPAGSEEDPFVLSD</sequence>
<feature type="compositionally biased region" description="Polar residues" evidence="1">
    <location>
        <begin position="90"/>
        <end position="102"/>
    </location>
</feature>
<keyword evidence="3" id="KW-1185">Reference proteome</keyword>
<evidence type="ECO:0000313" key="3">
    <source>
        <dbReference type="Proteomes" id="UP001213000"/>
    </source>
</evidence>
<feature type="region of interest" description="Disordered" evidence="1">
    <location>
        <begin position="1"/>
        <end position="162"/>
    </location>
</feature>
<gene>
    <name evidence="2" type="ORF">NP233_g432</name>
</gene>
<comment type="caution">
    <text evidence="2">The sequence shown here is derived from an EMBL/GenBank/DDBJ whole genome shotgun (WGS) entry which is preliminary data.</text>
</comment>
<feature type="compositionally biased region" description="Polar residues" evidence="1">
    <location>
        <begin position="118"/>
        <end position="128"/>
    </location>
</feature>
<dbReference type="Proteomes" id="UP001213000">
    <property type="component" value="Unassembled WGS sequence"/>
</dbReference>
<organism evidence="2 3">
    <name type="scientific">Leucocoprinus birnbaumii</name>
    <dbReference type="NCBI Taxonomy" id="56174"/>
    <lineage>
        <taxon>Eukaryota</taxon>
        <taxon>Fungi</taxon>
        <taxon>Dikarya</taxon>
        <taxon>Basidiomycota</taxon>
        <taxon>Agaricomycotina</taxon>
        <taxon>Agaricomycetes</taxon>
        <taxon>Agaricomycetidae</taxon>
        <taxon>Agaricales</taxon>
        <taxon>Agaricineae</taxon>
        <taxon>Agaricaceae</taxon>
        <taxon>Leucocoprinus</taxon>
    </lineage>
</organism>
<name>A0AAD5YWP8_9AGAR</name>
<dbReference type="AlphaFoldDB" id="A0AAD5YWP8"/>
<dbReference type="EMBL" id="JANIEX010000012">
    <property type="protein sequence ID" value="KAJ3576421.1"/>
    <property type="molecule type" value="Genomic_DNA"/>
</dbReference>
<reference evidence="2" key="1">
    <citation type="submission" date="2022-07" db="EMBL/GenBank/DDBJ databases">
        <title>Genome Sequence of Leucocoprinus birnbaumii.</title>
        <authorList>
            <person name="Buettner E."/>
        </authorList>
    </citation>
    <scope>NUCLEOTIDE SEQUENCE</scope>
    <source>
        <strain evidence="2">VT141</strain>
    </source>
</reference>
<accession>A0AAD5YWP8</accession>
<protein>
    <submittedName>
        <fullName evidence="2">Uncharacterized protein</fullName>
    </submittedName>
</protein>
<proteinExistence type="predicted"/>
<feature type="region of interest" description="Disordered" evidence="1">
    <location>
        <begin position="183"/>
        <end position="221"/>
    </location>
</feature>